<dbReference type="InterPro" id="IPR036179">
    <property type="entry name" value="Ig-like_dom_sf"/>
</dbReference>
<evidence type="ECO:0000313" key="13">
    <source>
        <dbReference type="Proteomes" id="UP001153737"/>
    </source>
</evidence>
<keyword evidence="9" id="KW-0393">Immunoglobulin domain</keyword>
<keyword evidence="6" id="KW-0472">Membrane</keyword>
<dbReference type="InterPro" id="IPR007110">
    <property type="entry name" value="Ig-like_dom"/>
</dbReference>
<dbReference type="PROSITE" id="PS50853">
    <property type="entry name" value="FN3"/>
    <property type="match status" value="1"/>
</dbReference>
<dbReference type="InterPro" id="IPR003599">
    <property type="entry name" value="Ig_sub"/>
</dbReference>
<dbReference type="InterPro" id="IPR003961">
    <property type="entry name" value="FN3_dom"/>
</dbReference>
<keyword evidence="5" id="KW-1133">Transmembrane helix</keyword>
<feature type="domain" description="Fibronectin type-III" evidence="11">
    <location>
        <begin position="382"/>
        <end position="499"/>
    </location>
</feature>
<evidence type="ECO:0000256" key="9">
    <source>
        <dbReference type="ARBA" id="ARBA00023319"/>
    </source>
</evidence>
<evidence type="ECO:0000256" key="8">
    <source>
        <dbReference type="ARBA" id="ARBA00023180"/>
    </source>
</evidence>
<accession>A0A9P0DKZ3</accession>
<dbReference type="PROSITE" id="PS50835">
    <property type="entry name" value="IG_LIKE"/>
    <property type="match status" value="2"/>
</dbReference>
<sequence>MAKDETSFIFLFITLLDVVYSIYLTGSSWTKFPGETIAVICRDEGGQLVMWRGPKGPLGSHTRPSVMETAAGKMLVFDDTRIGDTGNYSCSLQSDERQRKVFSLVVEEPDSPEFSQPEVITQITYSSNRPKGRQSSTNYQYRLHTKPPRTSTEESIPRSTENMRFSSYRPYYTTPTQYDDRQNRYYDRMKNGKEPMDFRDTPTMQRGVEGQDVALRCEVSGPSIISWIVPDGNLTNPKYKIIGDGLLVRNISREDTDQVYLCEASQRSTGELKRRNITLIVEHAPVPEEVADGTVYAQDDEIYGFIDETVNLTCAVRAEPPPTFEWYRKHKGGRGHKINSHKPILQLRMTENTEGEYQCVATNAHGKLDKTINLRIGRKPDRPVNLTLENSTADSLILNVELPDVTEEDFDEGMHPTWLVIQYRRTDSEEWRSLDVNVNITEDDLLPFDDPLTNSTTRVESFTLSGLEPKTKYEVIAATKNIASLSDFTEPAFFETSPSSSVRKELCFLVLFVNFLNIVMSRGA</sequence>
<evidence type="ECO:0000256" key="3">
    <source>
        <dbReference type="ARBA" id="ARBA00022729"/>
    </source>
</evidence>
<dbReference type="InterPro" id="IPR013783">
    <property type="entry name" value="Ig-like_fold"/>
</dbReference>
<evidence type="ECO:0000256" key="2">
    <source>
        <dbReference type="ARBA" id="ARBA00022692"/>
    </source>
</evidence>
<dbReference type="InterPro" id="IPR003598">
    <property type="entry name" value="Ig_sub2"/>
</dbReference>
<keyword evidence="2" id="KW-0812">Transmembrane</keyword>
<organism evidence="12 13">
    <name type="scientific">Phaedon cochleariae</name>
    <name type="common">Mustard beetle</name>
    <dbReference type="NCBI Taxonomy" id="80249"/>
    <lineage>
        <taxon>Eukaryota</taxon>
        <taxon>Metazoa</taxon>
        <taxon>Ecdysozoa</taxon>
        <taxon>Arthropoda</taxon>
        <taxon>Hexapoda</taxon>
        <taxon>Insecta</taxon>
        <taxon>Pterygota</taxon>
        <taxon>Neoptera</taxon>
        <taxon>Endopterygota</taxon>
        <taxon>Coleoptera</taxon>
        <taxon>Polyphaga</taxon>
        <taxon>Cucujiformia</taxon>
        <taxon>Chrysomeloidea</taxon>
        <taxon>Chrysomelidae</taxon>
        <taxon>Chrysomelinae</taxon>
        <taxon>Chrysomelini</taxon>
        <taxon>Phaedon</taxon>
    </lineage>
</organism>
<dbReference type="CDD" id="cd00063">
    <property type="entry name" value="FN3"/>
    <property type="match status" value="1"/>
</dbReference>
<protein>
    <submittedName>
        <fullName evidence="12">Uncharacterized protein</fullName>
    </submittedName>
</protein>
<evidence type="ECO:0000313" key="12">
    <source>
        <dbReference type="EMBL" id="CAH1160291.1"/>
    </source>
</evidence>
<feature type="domain" description="Ig-like" evidence="10">
    <location>
        <begin position="285"/>
        <end position="373"/>
    </location>
</feature>
<evidence type="ECO:0000256" key="6">
    <source>
        <dbReference type="ARBA" id="ARBA00023136"/>
    </source>
</evidence>
<dbReference type="GO" id="GO:0098609">
    <property type="term" value="P:cell-cell adhesion"/>
    <property type="evidence" value="ECO:0007669"/>
    <property type="project" value="TreeGrafter"/>
</dbReference>
<dbReference type="SUPFAM" id="SSF48726">
    <property type="entry name" value="Immunoglobulin"/>
    <property type="match status" value="3"/>
</dbReference>
<evidence type="ECO:0000256" key="5">
    <source>
        <dbReference type="ARBA" id="ARBA00022989"/>
    </source>
</evidence>
<dbReference type="GO" id="GO:0005886">
    <property type="term" value="C:plasma membrane"/>
    <property type="evidence" value="ECO:0007669"/>
    <property type="project" value="UniProtKB-ARBA"/>
</dbReference>
<gene>
    <name evidence="12" type="ORF">PHAECO_LOCUS7144</name>
</gene>
<evidence type="ECO:0000256" key="4">
    <source>
        <dbReference type="ARBA" id="ARBA00022889"/>
    </source>
</evidence>
<dbReference type="SMART" id="SM00409">
    <property type="entry name" value="IG"/>
    <property type="match status" value="3"/>
</dbReference>
<keyword evidence="4" id="KW-0130">Cell adhesion</keyword>
<dbReference type="Gene3D" id="2.60.40.10">
    <property type="entry name" value="Immunoglobulins"/>
    <property type="match status" value="3"/>
</dbReference>
<keyword evidence="7" id="KW-1015">Disulfide bond</keyword>
<dbReference type="InterPro" id="IPR009138">
    <property type="entry name" value="Neural_cell_adh"/>
</dbReference>
<comment type="subcellular location">
    <subcellularLocation>
        <location evidence="1">Membrane</location>
        <topology evidence="1">Single-pass type I membrane protein</topology>
    </subcellularLocation>
</comment>
<keyword evidence="8" id="KW-0325">Glycoprotein</keyword>
<dbReference type="EMBL" id="OU896709">
    <property type="protein sequence ID" value="CAH1160291.1"/>
    <property type="molecule type" value="Genomic_DNA"/>
</dbReference>
<dbReference type="InterPro" id="IPR036116">
    <property type="entry name" value="FN3_sf"/>
</dbReference>
<dbReference type="GO" id="GO:0005911">
    <property type="term" value="C:cell-cell junction"/>
    <property type="evidence" value="ECO:0007669"/>
    <property type="project" value="TreeGrafter"/>
</dbReference>
<evidence type="ECO:0000256" key="1">
    <source>
        <dbReference type="ARBA" id="ARBA00004479"/>
    </source>
</evidence>
<dbReference type="SMART" id="SM00060">
    <property type="entry name" value="FN3"/>
    <property type="match status" value="1"/>
</dbReference>
<proteinExistence type="predicted"/>
<dbReference type="Pfam" id="PF13927">
    <property type="entry name" value="Ig_3"/>
    <property type="match status" value="1"/>
</dbReference>
<name>A0A9P0DKZ3_PHACE</name>
<keyword evidence="3" id="KW-0732">Signal</keyword>
<dbReference type="PANTHER" id="PTHR11640:SF158">
    <property type="entry name" value="V-SET AND IMMUNOGLOBULIN DOMAIN-CONTAINING PROTEIN 10-LIKE 2"/>
    <property type="match status" value="1"/>
</dbReference>
<reference evidence="12" key="2">
    <citation type="submission" date="2022-10" db="EMBL/GenBank/DDBJ databases">
        <authorList>
            <consortium name="ENA_rothamsted_submissions"/>
            <consortium name="culmorum"/>
            <person name="King R."/>
        </authorList>
    </citation>
    <scope>NUCLEOTIDE SEQUENCE</scope>
</reference>
<feature type="domain" description="Ig-like" evidence="10">
    <location>
        <begin position="195"/>
        <end position="278"/>
    </location>
</feature>
<dbReference type="SMART" id="SM00408">
    <property type="entry name" value="IGc2"/>
    <property type="match status" value="3"/>
</dbReference>
<dbReference type="PANTHER" id="PTHR11640">
    <property type="entry name" value="NEPHRIN"/>
    <property type="match status" value="1"/>
</dbReference>
<dbReference type="PRINTS" id="PR01838">
    <property type="entry name" value="NCAMFAMILY"/>
</dbReference>
<dbReference type="InterPro" id="IPR051275">
    <property type="entry name" value="Cell_adhesion_signaling"/>
</dbReference>
<keyword evidence="13" id="KW-1185">Reference proteome</keyword>
<dbReference type="SUPFAM" id="SSF49265">
    <property type="entry name" value="Fibronectin type III"/>
    <property type="match status" value="1"/>
</dbReference>
<evidence type="ECO:0000259" key="11">
    <source>
        <dbReference type="PROSITE" id="PS50853"/>
    </source>
</evidence>
<dbReference type="GO" id="GO:0050839">
    <property type="term" value="F:cell adhesion molecule binding"/>
    <property type="evidence" value="ECO:0007669"/>
    <property type="project" value="TreeGrafter"/>
</dbReference>
<evidence type="ECO:0000259" key="10">
    <source>
        <dbReference type="PROSITE" id="PS50835"/>
    </source>
</evidence>
<dbReference type="Proteomes" id="UP001153737">
    <property type="component" value="Chromosome 3"/>
</dbReference>
<reference evidence="12" key="1">
    <citation type="submission" date="2022-01" db="EMBL/GenBank/DDBJ databases">
        <authorList>
            <person name="King R."/>
        </authorList>
    </citation>
    <scope>NUCLEOTIDE SEQUENCE</scope>
</reference>
<evidence type="ECO:0000256" key="7">
    <source>
        <dbReference type="ARBA" id="ARBA00023157"/>
    </source>
</evidence>
<dbReference type="AlphaFoldDB" id="A0A9P0DKZ3"/>